<evidence type="ECO:0000313" key="6">
    <source>
        <dbReference type="EMBL" id="RIJ24364.1"/>
    </source>
</evidence>
<evidence type="ECO:0000313" key="7">
    <source>
        <dbReference type="Proteomes" id="UP000265431"/>
    </source>
</evidence>
<proteinExistence type="inferred from homology"/>
<sequence length="304" mass="33334">MDWDKLKSFHAAAEAGSLTAAGERLGISQSAVSRQISALEEQLGVSLFQRHARGLVLTDAGHTLHRSTMDMASAAQSANAALRDQQDVAQGDLVVTAPVAFGSTWLVPRLGNFLTANSGMRIDLRLDDGETYDLLKLEAECAIRLWAADKSDLIQRKLGTVATNLYASPEYLKAHGTPRTPQDLDNHRIIGYGTENTPLDAMSWAQRVGRDDTLPRKATLQVRNVPAMLRAVEAGIGIADLPDYMVSAVPKLVRVLPDHTGPTFDLFFIYPSDLKRSKRIAVFRDFLTAEVDAIKRENLQLRAS</sequence>
<name>A0A399R1K2_9PROT</name>
<evidence type="ECO:0000259" key="5">
    <source>
        <dbReference type="PROSITE" id="PS50931"/>
    </source>
</evidence>
<dbReference type="GO" id="GO:0006351">
    <property type="term" value="P:DNA-templated transcription"/>
    <property type="evidence" value="ECO:0007669"/>
    <property type="project" value="TreeGrafter"/>
</dbReference>
<keyword evidence="3" id="KW-0238">DNA-binding</keyword>
<feature type="domain" description="HTH lysR-type" evidence="5">
    <location>
        <begin position="1"/>
        <end position="58"/>
    </location>
</feature>
<protein>
    <submittedName>
        <fullName evidence="6">LysR family transcriptional regulator</fullName>
    </submittedName>
</protein>
<dbReference type="InterPro" id="IPR000847">
    <property type="entry name" value="LysR_HTH_N"/>
</dbReference>
<dbReference type="GO" id="GO:0003700">
    <property type="term" value="F:DNA-binding transcription factor activity"/>
    <property type="evidence" value="ECO:0007669"/>
    <property type="project" value="InterPro"/>
</dbReference>
<organism evidence="6 7">
    <name type="scientific">Henriciella barbarensis</name>
    <dbReference type="NCBI Taxonomy" id="86342"/>
    <lineage>
        <taxon>Bacteria</taxon>
        <taxon>Pseudomonadati</taxon>
        <taxon>Pseudomonadota</taxon>
        <taxon>Alphaproteobacteria</taxon>
        <taxon>Hyphomonadales</taxon>
        <taxon>Hyphomonadaceae</taxon>
        <taxon>Henriciella</taxon>
    </lineage>
</organism>
<dbReference type="PRINTS" id="PR00039">
    <property type="entry name" value="HTHLYSR"/>
</dbReference>
<dbReference type="SUPFAM" id="SSF46785">
    <property type="entry name" value="Winged helix' DNA-binding domain"/>
    <property type="match status" value="1"/>
</dbReference>
<dbReference type="AlphaFoldDB" id="A0A399R1K2"/>
<evidence type="ECO:0000256" key="3">
    <source>
        <dbReference type="ARBA" id="ARBA00023125"/>
    </source>
</evidence>
<dbReference type="InterPro" id="IPR005119">
    <property type="entry name" value="LysR_subst-bd"/>
</dbReference>
<dbReference type="Gene3D" id="1.10.10.10">
    <property type="entry name" value="Winged helix-like DNA-binding domain superfamily/Winged helix DNA-binding domain"/>
    <property type="match status" value="1"/>
</dbReference>
<gene>
    <name evidence="6" type="ORF">D1224_09040</name>
</gene>
<comment type="caution">
    <text evidence="6">The sequence shown here is derived from an EMBL/GenBank/DDBJ whole genome shotgun (WGS) entry which is preliminary data.</text>
</comment>
<dbReference type="FunFam" id="1.10.10.10:FF:000001">
    <property type="entry name" value="LysR family transcriptional regulator"/>
    <property type="match status" value="1"/>
</dbReference>
<dbReference type="Gene3D" id="3.40.190.290">
    <property type="match status" value="1"/>
</dbReference>
<dbReference type="InterPro" id="IPR036388">
    <property type="entry name" value="WH-like_DNA-bd_sf"/>
</dbReference>
<dbReference type="GO" id="GO:0043565">
    <property type="term" value="F:sequence-specific DNA binding"/>
    <property type="evidence" value="ECO:0007669"/>
    <property type="project" value="TreeGrafter"/>
</dbReference>
<keyword evidence="7" id="KW-1185">Reference proteome</keyword>
<dbReference type="InterPro" id="IPR058163">
    <property type="entry name" value="LysR-type_TF_proteobact-type"/>
</dbReference>
<dbReference type="CDD" id="cd08422">
    <property type="entry name" value="PBP2_CrgA_like"/>
    <property type="match status" value="1"/>
</dbReference>
<dbReference type="InterPro" id="IPR036390">
    <property type="entry name" value="WH_DNA-bd_sf"/>
</dbReference>
<dbReference type="SUPFAM" id="SSF53850">
    <property type="entry name" value="Periplasmic binding protein-like II"/>
    <property type="match status" value="1"/>
</dbReference>
<dbReference type="Proteomes" id="UP000265431">
    <property type="component" value="Unassembled WGS sequence"/>
</dbReference>
<dbReference type="Pfam" id="PF00126">
    <property type="entry name" value="HTH_1"/>
    <property type="match status" value="1"/>
</dbReference>
<dbReference type="PANTHER" id="PTHR30537:SF20">
    <property type="entry name" value="TRANSCRIPTIONAL REGULATORY PROTEIN"/>
    <property type="match status" value="1"/>
</dbReference>
<dbReference type="PANTHER" id="PTHR30537">
    <property type="entry name" value="HTH-TYPE TRANSCRIPTIONAL REGULATOR"/>
    <property type="match status" value="1"/>
</dbReference>
<dbReference type="Pfam" id="PF03466">
    <property type="entry name" value="LysR_substrate"/>
    <property type="match status" value="1"/>
</dbReference>
<dbReference type="EMBL" id="QWGB01000005">
    <property type="protein sequence ID" value="RIJ24364.1"/>
    <property type="molecule type" value="Genomic_DNA"/>
</dbReference>
<dbReference type="OrthoDB" id="7624726at2"/>
<dbReference type="PROSITE" id="PS50931">
    <property type="entry name" value="HTH_LYSR"/>
    <property type="match status" value="1"/>
</dbReference>
<accession>A0A399R1K2</accession>
<evidence type="ECO:0000256" key="2">
    <source>
        <dbReference type="ARBA" id="ARBA00023015"/>
    </source>
</evidence>
<keyword evidence="4" id="KW-0804">Transcription</keyword>
<evidence type="ECO:0000256" key="4">
    <source>
        <dbReference type="ARBA" id="ARBA00023163"/>
    </source>
</evidence>
<keyword evidence="2" id="KW-0805">Transcription regulation</keyword>
<reference evidence="6 7" key="1">
    <citation type="submission" date="2018-08" db="EMBL/GenBank/DDBJ databases">
        <title>Henriciella mobilis sp. nov., isolated from seawater.</title>
        <authorList>
            <person name="Cheng H."/>
            <person name="Wu Y.-H."/>
            <person name="Xu X.-W."/>
            <person name="Guo L.-L."/>
        </authorList>
    </citation>
    <scope>NUCLEOTIDE SEQUENCE [LARGE SCALE GENOMIC DNA]</scope>
    <source>
        <strain evidence="6 7">CCUG66934</strain>
    </source>
</reference>
<evidence type="ECO:0000256" key="1">
    <source>
        <dbReference type="ARBA" id="ARBA00009437"/>
    </source>
</evidence>
<dbReference type="RefSeq" id="WP_119379553.1">
    <property type="nucleotide sequence ID" value="NZ_QWGB01000005.1"/>
</dbReference>
<comment type="similarity">
    <text evidence="1">Belongs to the LysR transcriptional regulatory family.</text>
</comment>